<sequence length="69" mass="7431">MSMKQWNVRVVRGGEAVHIGQVAETTEAMARCAALSHYGVSEDEVEAGGVRPRGEAIYPDEAFEVTPAL</sequence>
<gene>
    <name evidence="1" type="ORF">C1I89_29990</name>
</gene>
<keyword evidence="2" id="KW-1185">Reference proteome</keyword>
<reference evidence="1 2" key="1">
    <citation type="submission" date="2018-01" db="EMBL/GenBank/DDBJ databases">
        <title>The draft genome of an aniline degradation strain ANB-1.</title>
        <authorList>
            <person name="Zhang L."/>
            <person name="Jiang J."/>
        </authorList>
    </citation>
    <scope>NUCLEOTIDE SEQUENCE [LARGE SCALE GENOMIC DNA]</scope>
    <source>
        <strain evidence="1 2">ANB-1</strain>
    </source>
</reference>
<protein>
    <submittedName>
        <fullName evidence="1">Uncharacterized protein</fullName>
    </submittedName>
</protein>
<dbReference type="RefSeq" id="WP_102775911.1">
    <property type="nucleotide sequence ID" value="NZ_POQS01000010.1"/>
</dbReference>
<evidence type="ECO:0000313" key="1">
    <source>
        <dbReference type="EMBL" id="PND30200.1"/>
    </source>
</evidence>
<comment type="caution">
    <text evidence="1">The sequence shown here is derived from an EMBL/GenBank/DDBJ whole genome shotgun (WGS) entry which is preliminary data.</text>
</comment>
<evidence type="ECO:0000313" key="2">
    <source>
        <dbReference type="Proteomes" id="UP000235994"/>
    </source>
</evidence>
<organism evidence="1 2">
    <name type="scientific">Achromobacter pulmonis</name>
    <dbReference type="NCBI Taxonomy" id="1389932"/>
    <lineage>
        <taxon>Bacteria</taxon>
        <taxon>Pseudomonadati</taxon>
        <taxon>Pseudomonadota</taxon>
        <taxon>Betaproteobacteria</taxon>
        <taxon>Burkholderiales</taxon>
        <taxon>Alcaligenaceae</taxon>
        <taxon>Achromobacter</taxon>
    </lineage>
</organism>
<accession>A0A2N8K9R8</accession>
<dbReference type="EMBL" id="POQS01000010">
    <property type="protein sequence ID" value="PND30200.1"/>
    <property type="molecule type" value="Genomic_DNA"/>
</dbReference>
<dbReference type="AlphaFoldDB" id="A0A2N8K9R8"/>
<dbReference type="Proteomes" id="UP000235994">
    <property type="component" value="Unassembled WGS sequence"/>
</dbReference>
<proteinExistence type="predicted"/>
<name>A0A2N8K9R8_9BURK</name>